<dbReference type="Gene3D" id="1.10.260.40">
    <property type="entry name" value="lambda repressor-like DNA-binding domains"/>
    <property type="match status" value="1"/>
</dbReference>
<gene>
    <name evidence="2" type="ORF">F1C12_16535</name>
</gene>
<dbReference type="Gene3D" id="3.30.450.180">
    <property type="match status" value="1"/>
</dbReference>
<evidence type="ECO:0000259" key="1">
    <source>
        <dbReference type="SMART" id="SM00530"/>
    </source>
</evidence>
<sequence>MTEQDDRRGELGRFLRSRREQAPRTEYGLPPVGRSRDVGLRREEVAYLSGVSVTWYTWLEQGRQINPSRSVLEAVARTLRLSPPEHEYLLSLAGFGLPTLVPTRPVEDAPAHVQRLLDALGANPAFALAPDWGIAGWNDAYADLYPNVARVAREDRNLLWLVFTDPAVRELLPDWEETSARFLAEFRAETGTRAGDPAVRALVERLREASPAFRAAWERYDIRGFASRERRFRHPRQGEVTLEHHQLAPTDHPDLRVVVYTALG</sequence>
<dbReference type="InterPro" id="IPR010982">
    <property type="entry name" value="Lambda_DNA-bd_dom_sf"/>
</dbReference>
<dbReference type="Pfam" id="PF13560">
    <property type="entry name" value="HTH_31"/>
    <property type="match status" value="1"/>
</dbReference>
<dbReference type="GO" id="GO:0003677">
    <property type="term" value="F:DNA binding"/>
    <property type="evidence" value="ECO:0007669"/>
    <property type="project" value="InterPro"/>
</dbReference>
<feature type="domain" description="HTH cro/C1-type" evidence="1">
    <location>
        <begin position="14"/>
        <end position="86"/>
    </location>
</feature>
<dbReference type="Proteomes" id="UP000515511">
    <property type="component" value="Chromosome"/>
</dbReference>
<dbReference type="PANTHER" id="PTHR35010">
    <property type="entry name" value="BLL4672 PROTEIN-RELATED"/>
    <property type="match status" value="1"/>
</dbReference>
<reference evidence="3" key="1">
    <citation type="submission" date="2019-09" db="EMBL/GenBank/DDBJ databases">
        <title>Antimicrobial potential of Antarctic Bacteria.</title>
        <authorList>
            <person name="Benaud N."/>
            <person name="Edwards R.J."/>
            <person name="Ferrari B.C."/>
        </authorList>
    </citation>
    <scope>NUCLEOTIDE SEQUENCE [LARGE SCALE GENOMIC DNA]</scope>
    <source>
        <strain evidence="3">INR9</strain>
    </source>
</reference>
<name>A0A7G6YDJ6_9MICO</name>
<dbReference type="KEGG" id="lse:F1C12_16535"/>
<accession>A0A7G6YDJ6</accession>
<dbReference type="SMART" id="SM00530">
    <property type="entry name" value="HTH_XRE"/>
    <property type="match status" value="1"/>
</dbReference>
<dbReference type="AlphaFoldDB" id="A0A7G6YDJ6"/>
<dbReference type="InterPro" id="IPR041413">
    <property type="entry name" value="MLTR_LBD"/>
</dbReference>
<dbReference type="EMBL" id="CP043641">
    <property type="protein sequence ID" value="QNE36561.1"/>
    <property type="molecule type" value="Genomic_DNA"/>
</dbReference>
<dbReference type="Pfam" id="PF17765">
    <property type="entry name" value="MLTR_LBD"/>
    <property type="match status" value="1"/>
</dbReference>
<proteinExistence type="predicted"/>
<protein>
    <submittedName>
        <fullName evidence="2">Helix-turn-helix domain-containing protein</fullName>
    </submittedName>
</protein>
<evidence type="ECO:0000313" key="3">
    <source>
        <dbReference type="Proteomes" id="UP000515511"/>
    </source>
</evidence>
<dbReference type="CDD" id="cd00093">
    <property type="entry name" value="HTH_XRE"/>
    <property type="match status" value="1"/>
</dbReference>
<dbReference type="SUPFAM" id="SSF47413">
    <property type="entry name" value="lambda repressor-like DNA-binding domains"/>
    <property type="match status" value="1"/>
</dbReference>
<dbReference type="PANTHER" id="PTHR35010:SF2">
    <property type="entry name" value="BLL4672 PROTEIN"/>
    <property type="match status" value="1"/>
</dbReference>
<dbReference type="RefSeq" id="WP_185275998.1">
    <property type="nucleotide sequence ID" value="NZ_CP043641.1"/>
</dbReference>
<dbReference type="InterPro" id="IPR001387">
    <property type="entry name" value="Cro/C1-type_HTH"/>
</dbReference>
<evidence type="ECO:0000313" key="2">
    <source>
        <dbReference type="EMBL" id="QNE36561.1"/>
    </source>
</evidence>
<organism evidence="2 3">
    <name type="scientific">Leifsonia shinshuensis</name>
    <dbReference type="NCBI Taxonomy" id="150026"/>
    <lineage>
        <taxon>Bacteria</taxon>
        <taxon>Bacillati</taxon>
        <taxon>Actinomycetota</taxon>
        <taxon>Actinomycetes</taxon>
        <taxon>Micrococcales</taxon>
        <taxon>Microbacteriaceae</taxon>
        <taxon>Leifsonia</taxon>
    </lineage>
</organism>